<gene>
    <name evidence="2" type="ORF">NCTC10815_03091</name>
</gene>
<protein>
    <submittedName>
        <fullName evidence="2">Uncharacterized protein</fullName>
    </submittedName>
</protein>
<dbReference type="RefSeq" id="WP_003759254.1">
    <property type="nucleotide sequence ID" value="NC_014496.1"/>
</dbReference>
<dbReference type="EMBL" id="UGPG01000002">
    <property type="protein sequence ID" value="STY85531.1"/>
    <property type="molecule type" value="Genomic_DNA"/>
</dbReference>
<name>A0A378PH55_LISGR</name>
<organism evidence="2 3">
    <name type="scientific">Listeria grayi</name>
    <name type="common">Listeria murrayi</name>
    <dbReference type="NCBI Taxonomy" id="1641"/>
    <lineage>
        <taxon>Bacteria</taxon>
        <taxon>Bacillati</taxon>
        <taxon>Bacillota</taxon>
        <taxon>Bacilli</taxon>
        <taxon>Bacillales</taxon>
        <taxon>Listeriaceae</taxon>
        <taxon>Listeria</taxon>
    </lineage>
</organism>
<proteinExistence type="predicted"/>
<feature type="region of interest" description="Disordered" evidence="1">
    <location>
        <begin position="224"/>
        <end position="324"/>
    </location>
</feature>
<reference evidence="2 3" key="1">
    <citation type="submission" date="2018-06" db="EMBL/GenBank/DDBJ databases">
        <authorList>
            <consortium name="Pathogen Informatics"/>
            <person name="Doyle S."/>
        </authorList>
    </citation>
    <scope>NUCLEOTIDE SEQUENCE [LARGE SCALE GENOMIC DNA]</scope>
    <source>
        <strain evidence="3">NCTC 10815</strain>
    </source>
</reference>
<dbReference type="Proteomes" id="UP000254879">
    <property type="component" value="Unassembled WGS sequence"/>
</dbReference>
<sequence length="324" mass="35734">MKKKISIIVILAIAVIAVAFGSIGYQQHVEAANRAAVQKKENKVKKQVEALYLDPTEKKLAKQLTKEQINKANHALSSLSNKQLKKQLQVKIDDVKDMYSAEQSITTLLDSKSVLKNKVSDVQFKKVKQLIDQVHSSKKVFKQSLHKRYQAAEKQYKQIEQLKIAIQKASTKSNVDYKKYTQQVKTVSNKQAKQALNKSLKALKKKIDHYQAEQLKKEQIAKEKEAQQQVASSKQQVVTSTPSSQNGDNSSNAGSGARNSNSSTPKGGSSNTTSKGTSKPSSGKNNSNQGSVNDFVNDWNKGAYNPTGSGEIDKGGNTYIEYGK</sequence>
<evidence type="ECO:0000313" key="3">
    <source>
        <dbReference type="Proteomes" id="UP000254879"/>
    </source>
</evidence>
<accession>A0A378PH55</accession>
<evidence type="ECO:0000313" key="2">
    <source>
        <dbReference type="EMBL" id="STY85531.1"/>
    </source>
</evidence>
<dbReference type="AlphaFoldDB" id="A0A378PH55"/>
<feature type="compositionally biased region" description="Low complexity" evidence="1">
    <location>
        <begin position="227"/>
        <end position="288"/>
    </location>
</feature>
<evidence type="ECO:0000256" key="1">
    <source>
        <dbReference type="SAM" id="MobiDB-lite"/>
    </source>
</evidence>